<evidence type="ECO:0000313" key="3">
    <source>
        <dbReference type="EMBL" id="CAG8979797.1"/>
    </source>
</evidence>
<feature type="region of interest" description="Disordered" evidence="2">
    <location>
        <begin position="260"/>
        <end position="375"/>
    </location>
</feature>
<gene>
    <name evidence="3" type="ORF">HYALB_00011246</name>
</gene>
<feature type="compositionally biased region" description="Polar residues" evidence="2">
    <location>
        <begin position="260"/>
        <end position="274"/>
    </location>
</feature>
<organism evidence="3 4">
    <name type="scientific">Hymenoscyphus albidus</name>
    <dbReference type="NCBI Taxonomy" id="595503"/>
    <lineage>
        <taxon>Eukaryota</taxon>
        <taxon>Fungi</taxon>
        <taxon>Dikarya</taxon>
        <taxon>Ascomycota</taxon>
        <taxon>Pezizomycotina</taxon>
        <taxon>Leotiomycetes</taxon>
        <taxon>Helotiales</taxon>
        <taxon>Helotiaceae</taxon>
        <taxon>Hymenoscyphus</taxon>
    </lineage>
</organism>
<feature type="coiled-coil region" evidence="1">
    <location>
        <begin position="162"/>
        <end position="189"/>
    </location>
</feature>
<keyword evidence="4" id="KW-1185">Reference proteome</keyword>
<evidence type="ECO:0000256" key="1">
    <source>
        <dbReference type="SAM" id="Coils"/>
    </source>
</evidence>
<accession>A0A9N9LUD5</accession>
<proteinExistence type="predicted"/>
<evidence type="ECO:0000313" key="4">
    <source>
        <dbReference type="Proteomes" id="UP000701801"/>
    </source>
</evidence>
<protein>
    <submittedName>
        <fullName evidence="3">Uncharacterized protein</fullName>
    </submittedName>
</protein>
<dbReference type="EMBL" id="CAJVRM010000338">
    <property type="protein sequence ID" value="CAG8979797.1"/>
    <property type="molecule type" value="Genomic_DNA"/>
</dbReference>
<dbReference type="AlphaFoldDB" id="A0A9N9LUD5"/>
<dbReference type="OrthoDB" id="10397506at2759"/>
<keyword evidence="1" id="KW-0175">Coiled coil</keyword>
<feature type="compositionally biased region" description="Polar residues" evidence="2">
    <location>
        <begin position="298"/>
        <end position="312"/>
    </location>
</feature>
<evidence type="ECO:0000256" key="2">
    <source>
        <dbReference type="SAM" id="MobiDB-lite"/>
    </source>
</evidence>
<comment type="caution">
    <text evidence="3">The sequence shown here is derived from an EMBL/GenBank/DDBJ whole genome shotgun (WGS) entry which is preliminary data.</text>
</comment>
<feature type="compositionally biased region" description="Polar residues" evidence="2">
    <location>
        <begin position="353"/>
        <end position="375"/>
    </location>
</feature>
<name>A0A9N9LUD5_9HELO</name>
<sequence length="492" mass="55932">MIKDLGEAVEYTTVGGNRDHAQSPHIIVADLKIFGRAWDQYTTERRLVDLSVESCSKLRSKKYSEIRDIQPEIVENKKQWLLGQSERDASIDSDDEEDKPTEIHFSDYDESDCKETTRTEPSIELGDATALREESFRMTPEIEHIRLTFTRHFEDLDEQQMLAMTDLELEQLLRSLASAKKRVSELEKELSARSFILDKLIDKASRALEITVFSRKRMLRNEMFRSAHRLLPTSPLPDSGDEMPIDYDNNQQHQFHQIRLSPSGSGRQPPQKRNASPEPASLHSSRESRTTKRHKPSHTSSRQSSFNPSTSPEAVRSLFSKSRRPTLQQGPFRLKPNSQPIVISDSDDALSDCSKTNEGDMSNRPTSQQLGTAASKTPRIRFFDGLPSVQSWNSQYLPARQTVNTKVSSPAEYIGHSREVELPEPQDHMGTAKQPTVQTASKNHETPEYLGRSEYTTQWSGKSANMRESTNMAADVGGAMEYDWEMGAWREL</sequence>
<reference evidence="3" key="1">
    <citation type="submission" date="2021-07" db="EMBL/GenBank/DDBJ databases">
        <authorList>
            <person name="Durling M."/>
        </authorList>
    </citation>
    <scope>NUCLEOTIDE SEQUENCE</scope>
</reference>
<dbReference type="Proteomes" id="UP000701801">
    <property type="component" value="Unassembled WGS sequence"/>
</dbReference>